<dbReference type="EMBL" id="RBAM01000013">
    <property type="protein sequence ID" value="RKN64987.1"/>
    <property type="molecule type" value="Genomic_DNA"/>
</dbReference>
<evidence type="ECO:0008006" key="3">
    <source>
        <dbReference type="Google" id="ProtNLM"/>
    </source>
</evidence>
<sequence>MISVFAEDNRAFLAEQYDARRSPEHALAARAADQLLRDAGMKVPMLPCHFRIAPAEHAALERATRLLADAQDKVLAHLCATLTADELVAMFDVPAEMAAHVDWQALPSSGLRMLRADIIPTADGYWFCELNHFSGVGGGEAYHAAHLHAEILGRPVTGISPFRQLALQYVTECRRAGLTRIVVLDTPGHRAQGYGQHLMLQQYLRLLAPDIELAYHDELTYPVQWLEPGEAGRTLVHRLVTFDDTTDNGAFLARLRACGAVLSCMFEAELKMHRRWFALLCDPAHHHLLTAEERAAIEQYVPHTAVVGPGDVDAMVADKDRLVFKRSYLYGGRGVLAGDQHTAEELRDLLTRDADATWYAQRRVYASTVDLPGEEGFSEPYHLVLGMYLYGERASGVVVRGAVDSPVVNGSRSAGMSWAFVV</sequence>
<protein>
    <recommendedName>
        <fullName evidence="3">Circularly permuted type 2 ATP-grasp protein</fullName>
    </recommendedName>
</protein>
<keyword evidence="2" id="KW-1185">Reference proteome</keyword>
<gene>
    <name evidence="1" type="ORF">D7231_27260</name>
</gene>
<accession>A0A3B0AYG9</accession>
<organism evidence="1 2">
    <name type="scientific">Streptomyces klenkii</name>
    <dbReference type="NCBI Taxonomy" id="1420899"/>
    <lineage>
        <taxon>Bacteria</taxon>
        <taxon>Bacillati</taxon>
        <taxon>Actinomycetota</taxon>
        <taxon>Actinomycetes</taxon>
        <taxon>Kitasatosporales</taxon>
        <taxon>Streptomycetaceae</taxon>
        <taxon>Streptomyces</taxon>
    </lineage>
</organism>
<dbReference type="SUPFAM" id="SSF56059">
    <property type="entry name" value="Glutathione synthetase ATP-binding domain-like"/>
    <property type="match status" value="1"/>
</dbReference>
<evidence type="ECO:0000313" key="2">
    <source>
        <dbReference type="Proteomes" id="UP000270343"/>
    </source>
</evidence>
<reference evidence="1 2" key="1">
    <citation type="journal article" date="2015" name="Antonie Van Leeuwenhoek">
        <title>Streptomyces klenkii sp. nov., isolated from deep marine sediment.</title>
        <authorList>
            <person name="Veyisoglu A."/>
            <person name="Sahin N."/>
        </authorList>
    </citation>
    <scope>NUCLEOTIDE SEQUENCE [LARGE SCALE GENOMIC DNA]</scope>
    <source>
        <strain evidence="1 2">KCTC 29202</strain>
    </source>
</reference>
<proteinExistence type="predicted"/>
<dbReference type="AlphaFoldDB" id="A0A3B0AYG9"/>
<evidence type="ECO:0000313" key="1">
    <source>
        <dbReference type="EMBL" id="RKN64987.1"/>
    </source>
</evidence>
<comment type="caution">
    <text evidence="1">The sequence shown here is derived from an EMBL/GenBank/DDBJ whole genome shotgun (WGS) entry which is preliminary data.</text>
</comment>
<dbReference type="Proteomes" id="UP000270343">
    <property type="component" value="Unassembled WGS sequence"/>
</dbReference>
<name>A0A3B0AYG9_9ACTN</name>